<accession>A0ABR3QS33</accession>
<feature type="compositionally biased region" description="Low complexity" evidence="6">
    <location>
        <begin position="490"/>
        <end position="507"/>
    </location>
</feature>
<evidence type="ECO:0000256" key="7">
    <source>
        <dbReference type="SAM" id="Phobius"/>
    </source>
</evidence>
<comment type="subcellular location">
    <subcellularLocation>
        <location evidence="1">Membrane</location>
        <topology evidence="1">Multi-pass membrane protein</topology>
    </subcellularLocation>
</comment>
<comment type="caution">
    <text evidence="9">The sequence shown here is derived from an EMBL/GenBank/DDBJ whole genome shotgun (WGS) entry which is preliminary data.</text>
</comment>
<keyword evidence="3 7" id="KW-1133">Transmembrane helix</keyword>
<feature type="compositionally biased region" description="Low complexity" evidence="6">
    <location>
        <begin position="440"/>
        <end position="449"/>
    </location>
</feature>
<feature type="transmembrane region" description="Helical" evidence="7">
    <location>
        <begin position="225"/>
        <end position="247"/>
    </location>
</feature>
<feature type="region of interest" description="Disordered" evidence="6">
    <location>
        <begin position="288"/>
        <end position="312"/>
    </location>
</feature>
<feature type="compositionally biased region" description="Polar residues" evidence="6">
    <location>
        <begin position="512"/>
        <end position="531"/>
    </location>
</feature>
<protein>
    <recommendedName>
        <fullName evidence="8">Rhodopsin domain-containing protein</fullName>
    </recommendedName>
</protein>
<dbReference type="Pfam" id="PF20684">
    <property type="entry name" value="Fung_rhodopsin"/>
    <property type="match status" value="1"/>
</dbReference>
<keyword evidence="10" id="KW-1185">Reference proteome</keyword>
<dbReference type="EMBL" id="JAKJXO020000017">
    <property type="protein sequence ID" value="KAL1594612.1"/>
    <property type="molecule type" value="Genomic_DNA"/>
</dbReference>
<sequence>MILPRSLYNDAPPERRTRIANNPTLLYSWWCTIFSIVIIGFRLTGRYIRNERLFREDKIMAAGVVPLLARMALIHVVLIWGTNNANTAELSDPLKIHHREIGAKLVIAARIFYTMFVWMAKFTVSEFLKRMTERFWKKGYESGLRGIRIFLAVTFIAVLIATLSECQPFQENWQVVPEAKPTCRQGYGHLLTMGTTDIVTDLLLIFFPIPIILKSSMSIKRKLQLVALFSMSIVLIIITAARMPLVIEKRGLQQYRTVWASSEILAATGVSNAIILGSFLRDRGVKKTKYKPGSATDSMDRRSSTRRTLQDLGSDEDLARSLGFRTNPELMDDKSSIPRPAQVVDINMLNPRGSRGPPPPFSTPNWQASKKSDLSDYSVESDLKGRDSEDPISSPRAVGGRRVSFFDVGGLLENGSVMAPSPTDSVVAQDFAPQPRRPSRSSMAPSGRSYIPGRRTSRLSQQSEEYEMGTRMVVQTQDRSNLSHEKDALAATPSPTTRAPTAQSTRPLLSRDTPTPITRSPTATSYTSVPSLQDAGGLLS</sequence>
<organism evidence="9 10">
    <name type="scientific">Paraconiothyrium brasiliense</name>
    <dbReference type="NCBI Taxonomy" id="300254"/>
    <lineage>
        <taxon>Eukaryota</taxon>
        <taxon>Fungi</taxon>
        <taxon>Dikarya</taxon>
        <taxon>Ascomycota</taxon>
        <taxon>Pezizomycotina</taxon>
        <taxon>Dothideomycetes</taxon>
        <taxon>Pleosporomycetidae</taxon>
        <taxon>Pleosporales</taxon>
        <taxon>Massarineae</taxon>
        <taxon>Didymosphaeriaceae</taxon>
        <taxon>Paraconiothyrium</taxon>
    </lineage>
</organism>
<feature type="transmembrane region" description="Helical" evidence="7">
    <location>
        <begin position="259"/>
        <end position="280"/>
    </location>
</feature>
<feature type="region of interest" description="Disordered" evidence="6">
    <location>
        <begin position="348"/>
        <end position="398"/>
    </location>
</feature>
<feature type="transmembrane region" description="Helical" evidence="7">
    <location>
        <begin position="145"/>
        <end position="163"/>
    </location>
</feature>
<evidence type="ECO:0000256" key="5">
    <source>
        <dbReference type="ARBA" id="ARBA00038359"/>
    </source>
</evidence>
<keyword evidence="2 7" id="KW-0812">Transmembrane</keyword>
<keyword evidence="4 7" id="KW-0472">Membrane</keyword>
<evidence type="ECO:0000256" key="1">
    <source>
        <dbReference type="ARBA" id="ARBA00004141"/>
    </source>
</evidence>
<gene>
    <name evidence="9" type="ORF">SLS60_010373</name>
</gene>
<dbReference type="InterPro" id="IPR049326">
    <property type="entry name" value="Rhodopsin_dom_fungi"/>
</dbReference>
<comment type="similarity">
    <text evidence="5">Belongs to the SAT4 family.</text>
</comment>
<reference evidence="9 10" key="1">
    <citation type="submission" date="2024-02" db="EMBL/GenBank/DDBJ databases">
        <title>De novo assembly and annotation of 12 fungi associated with fruit tree decline syndrome in Ontario, Canada.</title>
        <authorList>
            <person name="Sulman M."/>
            <person name="Ellouze W."/>
            <person name="Ilyukhin E."/>
        </authorList>
    </citation>
    <scope>NUCLEOTIDE SEQUENCE [LARGE SCALE GENOMIC DNA]</scope>
    <source>
        <strain evidence="9 10">M42-189</strain>
    </source>
</reference>
<feature type="region of interest" description="Disordered" evidence="6">
    <location>
        <begin position="416"/>
        <end position="540"/>
    </location>
</feature>
<evidence type="ECO:0000313" key="10">
    <source>
        <dbReference type="Proteomes" id="UP001521785"/>
    </source>
</evidence>
<proteinExistence type="inferred from homology"/>
<dbReference type="PANTHER" id="PTHR33048">
    <property type="entry name" value="PTH11-LIKE INTEGRAL MEMBRANE PROTEIN (AFU_ORTHOLOGUE AFUA_5G11245)"/>
    <property type="match status" value="1"/>
</dbReference>
<name>A0ABR3QS33_9PLEO</name>
<evidence type="ECO:0000256" key="4">
    <source>
        <dbReference type="ARBA" id="ARBA00023136"/>
    </source>
</evidence>
<evidence type="ECO:0000256" key="3">
    <source>
        <dbReference type="ARBA" id="ARBA00022989"/>
    </source>
</evidence>
<feature type="transmembrane region" description="Helical" evidence="7">
    <location>
        <begin position="60"/>
        <end position="81"/>
    </location>
</feature>
<evidence type="ECO:0000256" key="6">
    <source>
        <dbReference type="SAM" id="MobiDB-lite"/>
    </source>
</evidence>
<feature type="transmembrane region" description="Helical" evidence="7">
    <location>
        <begin position="27"/>
        <end position="48"/>
    </location>
</feature>
<dbReference type="InterPro" id="IPR052337">
    <property type="entry name" value="SAT4-like"/>
</dbReference>
<evidence type="ECO:0000259" key="8">
    <source>
        <dbReference type="Pfam" id="PF20684"/>
    </source>
</evidence>
<feature type="transmembrane region" description="Helical" evidence="7">
    <location>
        <begin position="190"/>
        <end position="213"/>
    </location>
</feature>
<evidence type="ECO:0000256" key="2">
    <source>
        <dbReference type="ARBA" id="ARBA00022692"/>
    </source>
</evidence>
<feature type="transmembrane region" description="Helical" evidence="7">
    <location>
        <begin position="101"/>
        <end position="124"/>
    </location>
</feature>
<dbReference type="PANTHER" id="PTHR33048:SF19">
    <property type="entry name" value="MEMBRANE PROTEIN PTH11-LIKE, PUTATIVE (AFU_ORTHOLOGUE AFUA_1G14080)-RELATED"/>
    <property type="match status" value="1"/>
</dbReference>
<evidence type="ECO:0000313" key="9">
    <source>
        <dbReference type="EMBL" id="KAL1594612.1"/>
    </source>
</evidence>
<feature type="domain" description="Rhodopsin" evidence="8">
    <location>
        <begin position="42"/>
        <end position="250"/>
    </location>
</feature>
<dbReference type="Proteomes" id="UP001521785">
    <property type="component" value="Unassembled WGS sequence"/>
</dbReference>